<dbReference type="Proteomes" id="UP000016985">
    <property type="component" value="Unassembled WGS sequence"/>
</dbReference>
<evidence type="ECO:0000313" key="3">
    <source>
        <dbReference type="Proteomes" id="UP000003287"/>
    </source>
</evidence>
<dbReference type="RefSeq" id="WP_006268586.1">
    <property type="nucleotide sequence ID" value="NZ_BASX01000003.1"/>
</dbReference>
<reference evidence="2 4" key="2">
    <citation type="submission" date="2013-09" db="EMBL/GenBank/DDBJ databases">
        <title>Genome Sequences of seven clinical isolates and type strains of anginosus group streptococci.</title>
        <authorList>
            <person name="Maruyama F."/>
            <person name="Sakurai A."/>
            <person name="Ogura Y."/>
            <person name="Homma H."/>
            <person name="Takahashi N."/>
            <person name="Ohtsubo Y."/>
            <person name="Hoshino T."/>
            <person name="Okahashi N."/>
            <person name="Nakagawa I."/>
            <person name="Kimura S."/>
            <person name="Fujiwara T."/>
            <person name="Hayashi T."/>
            <person name="Shintani S."/>
        </authorList>
    </citation>
    <scope>NUCLEOTIDE SEQUENCE [LARGE SCALE GENOMIC DNA]</scope>
    <source>
        <strain evidence="2">CCUG 46377</strain>
        <strain evidence="4">CCUG46377</strain>
    </source>
</reference>
<evidence type="ECO:0008006" key="5">
    <source>
        <dbReference type="Google" id="ProtNLM"/>
    </source>
</evidence>
<evidence type="ECO:0000313" key="2">
    <source>
        <dbReference type="EMBL" id="GAD44015.1"/>
    </source>
</evidence>
<reference evidence="1 3" key="1">
    <citation type="submission" date="2011-06" db="EMBL/GenBank/DDBJ databases">
        <authorList>
            <person name="Harkins D.M."/>
            <person name="Madupu R."/>
            <person name="Durkin A.S."/>
            <person name="Torralba M."/>
            <person name="Methe B."/>
            <person name="Sutton G.G."/>
            <person name="Nelson K.E."/>
        </authorList>
    </citation>
    <scope>NUCLEOTIDE SEQUENCE [LARGE SCALE GENOMIC DNA]</scope>
    <source>
        <strain evidence="1 3">SK1060</strain>
    </source>
</reference>
<accession>F9P937</accession>
<dbReference type="EMBL" id="BASX01000003">
    <property type="protein sequence ID" value="GAD44015.1"/>
    <property type="molecule type" value="Genomic_DNA"/>
</dbReference>
<dbReference type="eggNOG" id="ENOG50331XX">
    <property type="taxonomic scope" value="Bacteria"/>
</dbReference>
<evidence type="ECO:0000313" key="4">
    <source>
        <dbReference type="Proteomes" id="UP000016985"/>
    </source>
</evidence>
<dbReference type="InterPro" id="IPR032488">
    <property type="entry name" value="DUF5049"/>
</dbReference>
<dbReference type="Proteomes" id="UP000003287">
    <property type="component" value="Unassembled WGS sequence"/>
</dbReference>
<sequence length="57" mass="6751">MNDKIKEQILVIRNTGITNMFDLIAVQRIAFEMGFYELVDFLETDRKAYVDFIIYGK</sequence>
<dbReference type="EMBL" id="AFUP01000006">
    <property type="protein sequence ID" value="EGV07797.1"/>
    <property type="molecule type" value="Genomic_DNA"/>
</dbReference>
<protein>
    <recommendedName>
        <fullName evidence="5">Virulence-related protein</fullName>
    </recommendedName>
</protein>
<gene>
    <name evidence="2" type="ORF">ANG5_0543</name>
    <name evidence="1" type="ORF">HMPREF1042_1346</name>
</gene>
<evidence type="ECO:0000313" key="1">
    <source>
        <dbReference type="EMBL" id="EGV07797.1"/>
    </source>
</evidence>
<name>F9P937_STRCV</name>
<organism evidence="1 3">
    <name type="scientific">Streptococcus constellatus subsp. pharyngis SK1060 = CCUG 46377</name>
    <dbReference type="NCBI Taxonomy" id="1035184"/>
    <lineage>
        <taxon>Bacteria</taxon>
        <taxon>Bacillati</taxon>
        <taxon>Bacillota</taxon>
        <taxon>Bacilli</taxon>
        <taxon>Lactobacillales</taxon>
        <taxon>Streptococcaceae</taxon>
        <taxon>Streptococcus</taxon>
        <taxon>Streptococcus anginosus group</taxon>
    </lineage>
</organism>
<dbReference type="Pfam" id="PF16468">
    <property type="entry name" value="DUF5049"/>
    <property type="match status" value="1"/>
</dbReference>
<dbReference type="AlphaFoldDB" id="F9P937"/>
<proteinExistence type="predicted"/>
<keyword evidence="4" id="KW-1185">Reference proteome</keyword>